<reference evidence="1" key="1">
    <citation type="submission" date="2021-01" db="EMBL/GenBank/DDBJ databases">
        <authorList>
            <person name="Corre E."/>
            <person name="Pelletier E."/>
            <person name="Niang G."/>
            <person name="Scheremetjew M."/>
            <person name="Finn R."/>
            <person name="Kale V."/>
            <person name="Holt S."/>
            <person name="Cochrane G."/>
            <person name="Meng A."/>
            <person name="Brown T."/>
            <person name="Cohen L."/>
        </authorList>
    </citation>
    <scope>NUCLEOTIDE SEQUENCE</scope>
    <source>
        <strain evidence="1">ECT3854</strain>
    </source>
</reference>
<dbReference type="EMBL" id="HBFW01010197">
    <property type="protein sequence ID" value="CAD8935558.1"/>
    <property type="molecule type" value="Transcribed_RNA"/>
</dbReference>
<gene>
    <name evidence="1" type="ORF">CTEN0397_LOCUS6592</name>
</gene>
<sequence length="103" mass="11299">MHSLNVDILRYLVVERKMSIFEVKDLNTSLRALEAVLLTVPANRNHGILQNSEIAVPRWDDGTYDEGESDCSSLGDDPAFLHAADSSTIASKRSEAVNDVVSP</sequence>
<organism evidence="1">
    <name type="scientific">Cyclophora tenuis</name>
    <name type="common">Marine diatom</name>
    <dbReference type="NCBI Taxonomy" id="216820"/>
    <lineage>
        <taxon>Eukaryota</taxon>
        <taxon>Sar</taxon>
        <taxon>Stramenopiles</taxon>
        <taxon>Ochrophyta</taxon>
        <taxon>Bacillariophyta</taxon>
        <taxon>Fragilariophyceae</taxon>
        <taxon>Fragilariophycidae</taxon>
        <taxon>Cyclophorales</taxon>
        <taxon>Cyclophoraceae</taxon>
        <taxon>Cyclophora</taxon>
    </lineage>
</organism>
<accession>A0A7S1GJ07</accession>
<proteinExistence type="predicted"/>
<name>A0A7S1GJ07_CYCTE</name>
<dbReference type="AlphaFoldDB" id="A0A7S1GJ07"/>
<evidence type="ECO:0000313" key="1">
    <source>
        <dbReference type="EMBL" id="CAD8935558.1"/>
    </source>
</evidence>
<protein>
    <submittedName>
        <fullName evidence="1">Uncharacterized protein</fullName>
    </submittedName>
</protein>